<evidence type="ECO:0000256" key="2">
    <source>
        <dbReference type="SAM" id="Phobius"/>
    </source>
</evidence>
<keyword evidence="2" id="KW-0812">Transmembrane</keyword>
<feature type="transmembrane region" description="Helical" evidence="2">
    <location>
        <begin position="660"/>
        <end position="678"/>
    </location>
</feature>
<dbReference type="EC" id="3.4.22.1" evidence="5"/>
<dbReference type="EMBL" id="JARBJD010000099">
    <property type="protein sequence ID" value="KAK2952818.1"/>
    <property type="molecule type" value="Genomic_DNA"/>
</dbReference>
<sequence>MRPVILIGLLVLSCFSESFPSTYDVRTLYPECVSLNTPLNQGACGSCWAFSTTSASADHLCINRHSNEQMAAEHQIQCDTSSDACNGGYVSKALDFQVTDGLVPLSCKTYRDTSTRRCSQTCDSGTSIDSVKFTIKSKRTITSVEDAQKSIMDYGSLVAVYMVKESFDTFFDQAANAEKVYCPEDSHSGDQDITYHAIKIVGWTQANNSNNSLTDAWIVQNSWGSRWGNKGYFYIQRGVDAFEIESQMYQPEVEMVEDPCNTHLDCDSCHAAPKYTETGVDYQCRYCSTSDMCVSVKVSTTSNIALNAHLQRGHRYTNSGRRIVNNTDTEPTQTYTPRYGQCSEFAATCPLDDCLQMSHDPLRCVKHSGCGYCASSKKCKRGHMGKINSGICLDFKETKTELIRSFPCLDVPVSASDVGCKAREADGCVYCQSSGACLNSNPLDATKPLTGQCQQEHFSFTPTTVKCEDRANLLMCDAGSSSGCKWEAGDNKCVNSSSSAVTSNEGTQSLLQSRRARALQNTAAASLSKESECLQLDCDSCDRSAGCVWCHSTQSCIAFDSSANKTECTRCINQDTGLYSRCSQCTSYSSCDDCALDPECGWFVHMSLCMPGRQEPAVEAKAIDPAFENDTFYAYKLRCPIVLSDTSSWETKTFSGAHTVRSFTCTAVFFIFFVLCGIGL</sequence>
<dbReference type="Gene3D" id="3.90.70.10">
    <property type="entry name" value="Cysteine proteinases"/>
    <property type="match status" value="1"/>
</dbReference>
<dbReference type="Proteomes" id="UP001281761">
    <property type="component" value="Unassembled WGS sequence"/>
</dbReference>
<gene>
    <name evidence="5" type="ORF">BLNAU_12286</name>
</gene>
<dbReference type="Pfam" id="PF00112">
    <property type="entry name" value="Peptidase_C1"/>
    <property type="match status" value="1"/>
</dbReference>
<keyword evidence="2" id="KW-1133">Transmembrane helix</keyword>
<dbReference type="PANTHER" id="PTHR12411">
    <property type="entry name" value="CYSTEINE PROTEASE FAMILY C1-RELATED"/>
    <property type="match status" value="1"/>
</dbReference>
<comment type="similarity">
    <text evidence="1">Belongs to the peptidase C1 family.</text>
</comment>
<dbReference type="GO" id="GO:0004197">
    <property type="term" value="F:cysteine-type endopeptidase activity"/>
    <property type="evidence" value="ECO:0007669"/>
    <property type="project" value="UniProtKB-EC"/>
</dbReference>
<keyword evidence="3" id="KW-0732">Signal</keyword>
<dbReference type="InterPro" id="IPR000668">
    <property type="entry name" value="Peptidase_C1A_C"/>
</dbReference>
<keyword evidence="2" id="KW-0472">Membrane</keyword>
<keyword evidence="5" id="KW-0378">Hydrolase</keyword>
<reference evidence="5 6" key="1">
    <citation type="journal article" date="2022" name="bioRxiv">
        <title>Genomics of Preaxostyla Flagellates Illuminates Evolutionary Transitions and the Path Towards Mitochondrial Loss.</title>
        <authorList>
            <person name="Novak L.V.F."/>
            <person name="Treitli S.C."/>
            <person name="Pyrih J."/>
            <person name="Halakuc P."/>
            <person name="Pipaliya S.V."/>
            <person name="Vacek V."/>
            <person name="Brzon O."/>
            <person name="Soukal P."/>
            <person name="Eme L."/>
            <person name="Dacks J.B."/>
            <person name="Karnkowska A."/>
            <person name="Elias M."/>
            <person name="Hampl V."/>
        </authorList>
    </citation>
    <scope>NUCLEOTIDE SEQUENCE [LARGE SCALE GENOMIC DNA]</scope>
    <source>
        <strain evidence="5">NAU3</strain>
        <tissue evidence="5">Gut</tissue>
    </source>
</reference>
<dbReference type="InterPro" id="IPR013128">
    <property type="entry name" value="Peptidase_C1A"/>
</dbReference>
<feature type="chain" id="PRO_5046419371" evidence="3">
    <location>
        <begin position="19"/>
        <end position="680"/>
    </location>
</feature>
<feature type="signal peptide" evidence="3">
    <location>
        <begin position="1"/>
        <end position="18"/>
    </location>
</feature>
<evidence type="ECO:0000259" key="4">
    <source>
        <dbReference type="SMART" id="SM00645"/>
    </source>
</evidence>
<evidence type="ECO:0000313" key="5">
    <source>
        <dbReference type="EMBL" id="KAK2952818.1"/>
    </source>
</evidence>
<organism evidence="5 6">
    <name type="scientific">Blattamonas nauphoetae</name>
    <dbReference type="NCBI Taxonomy" id="2049346"/>
    <lineage>
        <taxon>Eukaryota</taxon>
        <taxon>Metamonada</taxon>
        <taxon>Preaxostyla</taxon>
        <taxon>Oxymonadida</taxon>
        <taxon>Blattamonas</taxon>
    </lineage>
</organism>
<keyword evidence="6" id="KW-1185">Reference proteome</keyword>
<proteinExistence type="inferred from homology"/>
<dbReference type="SMART" id="SM00645">
    <property type="entry name" value="Pept_C1"/>
    <property type="match status" value="1"/>
</dbReference>
<protein>
    <submittedName>
        <fullName evidence="5">Cathepsin B</fullName>
        <ecNumber evidence="5">3.4.22.1</ecNumber>
    </submittedName>
</protein>
<evidence type="ECO:0000313" key="6">
    <source>
        <dbReference type="Proteomes" id="UP001281761"/>
    </source>
</evidence>
<dbReference type="InterPro" id="IPR038765">
    <property type="entry name" value="Papain-like_cys_pep_sf"/>
</dbReference>
<evidence type="ECO:0000256" key="3">
    <source>
        <dbReference type="SAM" id="SignalP"/>
    </source>
</evidence>
<name>A0ABQ9XNA6_9EUKA</name>
<evidence type="ECO:0000256" key="1">
    <source>
        <dbReference type="ARBA" id="ARBA00008455"/>
    </source>
</evidence>
<dbReference type="InterPro" id="IPR000169">
    <property type="entry name" value="Pept_cys_AS"/>
</dbReference>
<dbReference type="PROSITE" id="PS00139">
    <property type="entry name" value="THIOL_PROTEASE_CYS"/>
    <property type="match status" value="1"/>
</dbReference>
<accession>A0ABQ9XNA6</accession>
<dbReference type="SUPFAM" id="SSF54001">
    <property type="entry name" value="Cysteine proteinases"/>
    <property type="match status" value="1"/>
</dbReference>
<comment type="caution">
    <text evidence="5">The sequence shown here is derived from an EMBL/GenBank/DDBJ whole genome shotgun (WGS) entry which is preliminary data.</text>
</comment>
<dbReference type="PRINTS" id="PR00705">
    <property type="entry name" value="PAPAIN"/>
</dbReference>
<feature type="domain" description="Peptidase C1A papain C-terminal" evidence="4">
    <location>
        <begin position="19"/>
        <end position="252"/>
    </location>
</feature>